<name>A0ABY7KHL1_9ACTN</name>
<keyword evidence="1" id="KW-0812">Transmembrane</keyword>
<feature type="transmembrane region" description="Helical" evidence="1">
    <location>
        <begin position="14"/>
        <end position="41"/>
    </location>
</feature>
<evidence type="ECO:0000313" key="2">
    <source>
        <dbReference type="EMBL" id="WAZ23060.1"/>
    </source>
</evidence>
<keyword evidence="1" id="KW-1133">Transmembrane helix</keyword>
<accession>A0ABY7KHL1</accession>
<keyword evidence="3" id="KW-1185">Reference proteome</keyword>
<dbReference type="RefSeq" id="WP_269660645.1">
    <property type="nucleotide sequence ID" value="NZ_CP114413.1"/>
</dbReference>
<organism evidence="2 3">
    <name type="scientific">Streptomyces cinnabarinus</name>
    <dbReference type="NCBI Taxonomy" id="67287"/>
    <lineage>
        <taxon>Bacteria</taxon>
        <taxon>Bacillati</taxon>
        <taxon>Actinomycetota</taxon>
        <taxon>Actinomycetes</taxon>
        <taxon>Kitasatosporales</taxon>
        <taxon>Streptomycetaceae</taxon>
        <taxon>Streptomyces</taxon>
    </lineage>
</organism>
<dbReference type="Proteomes" id="UP001164439">
    <property type="component" value="Chromosome"/>
</dbReference>
<protein>
    <submittedName>
        <fullName evidence="2">Uncharacterized protein</fullName>
    </submittedName>
</protein>
<keyword evidence="1" id="KW-0472">Membrane</keyword>
<evidence type="ECO:0000313" key="3">
    <source>
        <dbReference type="Proteomes" id="UP001164439"/>
    </source>
</evidence>
<sequence length="42" mass="4481">MAMTQGGAAGYTRWWMVALILGLPVLAVTGFLTLMAVWLLVG</sequence>
<proteinExistence type="predicted"/>
<evidence type="ECO:0000256" key="1">
    <source>
        <dbReference type="SAM" id="Phobius"/>
    </source>
</evidence>
<reference evidence="2" key="1">
    <citation type="submission" date="2022-12" db="EMBL/GenBank/DDBJ databases">
        <authorList>
            <person name="Ruckert C."/>
            <person name="Busche T."/>
            <person name="Kalinowski J."/>
            <person name="Wittmann C."/>
        </authorList>
    </citation>
    <scope>NUCLEOTIDE SEQUENCE</scope>
    <source>
        <strain evidence="2">DSM 40467</strain>
    </source>
</reference>
<dbReference type="EMBL" id="CP114413">
    <property type="protein sequence ID" value="WAZ23060.1"/>
    <property type="molecule type" value="Genomic_DNA"/>
</dbReference>
<gene>
    <name evidence="2" type="ORF">STRCI_004377</name>
</gene>